<dbReference type="Proteomes" id="UP000004642">
    <property type="component" value="Unassembled WGS sequence"/>
</dbReference>
<evidence type="ECO:0000313" key="1">
    <source>
        <dbReference type="EMBL" id="EHC34862.1"/>
    </source>
</evidence>
<comment type="caution">
    <text evidence="1">The sequence shown here is derived from an EMBL/GenBank/DDBJ whole genome shotgun (WGS) entry which is preliminary data.</text>
</comment>
<dbReference type="AlphaFoldDB" id="G5LS86"/>
<accession>G5LS86</accession>
<protein>
    <submittedName>
        <fullName evidence="1">Uncharacterized protein</fullName>
    </submittedName>
</protein>
<organism evidence="1 2">
    <name type="scientific">Salmonella enterica subsp. enterica serovar Alachua str. R6-377</name>
    <dbReference type="NCBI Taxonomy" id="913241"/>
    <lineage>
        <taxon>Bacteria</taxon>
        <taxon>Pseudomonadati</taxon>
        <taxon>Pseudomonadota</taxon>
        <taxon>Gammaproteobacteria</taxon>
        <taxon>Enterobacterales</taxon>
        <taxon>Enterobacteriaceae</taxon>
        <taxon>Salmonella</taxon>
    </lineage>
</organism>
<dbReference type="EMBL" id="AFCJ01001683">
    <property type="protein sequence ID" value="EHC34862.1"/>
    <property type="molecule type" value="Genomic_DNA"/>
</dbReference>
<proteinExistence type="predicted"/>
<reference evidence="1 2" key="1">
    <citation type="journal article" date="2011" name="BMC Genomics">
        <title>Genome sequencing reveals diversification of virulence factor content and possible host adaptation in distinct subpopulations of Salmonella enterica.</title>
        <authorList>
            <person name="den Bakker H.C."/>
            <person name="Moreno Switt A.I."/>
            <person name="Govoni G."/>
            <person name="Cummings C.A."/>
            <person name="Ranieri M.L."/>
            <person name="Degoricija L."/>
            <person name="Hoelzer K."/>
            <person name="Rodriguez-Rivera L.D."/>
            <person name="Brown S."/>
            <person name="Bolchacova E."/>
            <person name="Furtado M.R."/>
            <person name="Wiedmann M."/>
        </authorList>
    </citation>
    <scope>NUCLEOTIDE SEQUENCE [LARGE SCALE GENOMIC DNA]</scope>
    <source>
        <strain evidence="1 2">R6-377</strain>
    </source>
</reference>
<name>G5LS86_SALET</name>
<sequence>MAYGGQHIITAQALPQQYQALGVNVGAMPHIIYRAFRIVQ</sequence>
<evidence type="ECO:0000313" key="2">
    <source>
        <dbReference type="Proteomes" id="UP000004642"/>
    </source>
</evidence>
<gene>
    <name evidence="1" type="ORF">LTSEALA_3862</name>
</gene>